<dbReference type="EMBL" id="UPXX01000032">
    <property type="protein sequence ID" value="VBB47850.1"/>
    <property type="molecule type" value="Genomic_DNA"/>
</dbReference>
<feature type="domain" description="Mut7-C RNAse" evidence="1">
    <location>
        <begin position="1"/>
        <end position="141"/>
    </location>
</feature>
<proteinExistence type="predicted"/>
<evidence type="ECO:0000313" key="2">
    <source>
        <dbReference type="EMBL" id="VBB47850.1"/>
    </source>
</evidence>
<reference evidence="2" key="1">
    <citation type="submission" date="2018-07" db="EMBL/GenBank/DDBJ databases">
        <authorList>
            <consortium name="Genoscope - CEA"/>
            <person name="William W."/>
        </authorList>
    </citation>
    <scope>NUCLEOTIDE SEQUENCE</scope>
    <source>
        <strain evidence="2">IK1</strain>
    </source>
</reference>
<sequence length="151" mass="17023">MRFVADCMLGSLAKWLRVLGFDTIYQRSYGPGFPAGFPMDDRILLSRRQARVASHPGAVLIRAERTGPQLMEVRESLGIDPPPSQWFSRCIRCNAPLEPAPDNLSETVPDYVQAIHHGAIRFCPVCRRCFWPGTHRERMLAQLADWGFPAG</sequence>
<evidence type="ECO:0000259" key="1">
    <source>
        <dbReference type="Pfam" id="PF01927"/>
    </source>
</evidence>
<dbReference type="InterPro" id="IPR002782">
    <property type="entry name" value="Mut7-C_RNAse_dom"/>
</dbReference>
<dbReference type="PANTHER" id="PTHR39081:SF1">
    <property type="entry name" value="MUT7-C RNASE DOMAIN-CONTAINING PROTEIN"/>
    <property type="match status" value="1"/>
</dbReference>
<dbReference type="Pfam" id="PF01927">
    <property type="entry name" value="Mut7-C"/>
    <property type="match status" value="1"/>
</dbReference>
<accession>A0A653AIF5</accession>
<organism evidence="2">
    <name type="scientific">Uncultured Desulfatiglans sp</name>
    <dbReference type="NCBI Taxonomy" id="1748965"/>
    <lineage>
        <taxon>Bacteria</taxon>
        <taxon>Pseudomonadati</taxon>
        <taxon>Thermodesulfobacteriota</taxon>
        <taxon>Desulfobacteria</taxon>
        <taxon>Desulfatiglandales</taxon>
        <taxon>Desulfatiglandaceae</taxon>
        <taxon>Desulfatiglans</taxon>
        <taxon>environmental samples</taxon>
    </lineage>
</organism>
<gene>
    <name evidence="2" type="ORF">TRIP_B50645</name>
</gene>
<name>A0A653AIF5_UNCDX</name>
<dbReference type="AlphaFoldDB" id="A0A653AIF5"/>
<dbReference type="PANTHER" id="PTHR39081">
    <property type="entry name" value="MUT7-C DOMAIN-CONTAINING PROTEIN"/>
    <property type="match status" value="1"/>
</dbReference>
<protein>
    <recommendedName>
        <fullName evidence="1">Mut7-C RNAse domain-containing protein</fullName>
    </recommendedName>
</protein>